<feature type="short sequence motif" description="Beta-hairpin" evidence="13">
    <location>
        <begin position="617"/>
        <end position="640"/>
    </location>
</feature>
<name>A0ABW1YB12_9DEIO</name>
<dbReference type="InterPro" id="IPR036876">
    <property type="entry name" value="UVR_dom_sf"/>
</dbReference>
<dbReference type="InterPro" id="IPR027417">
    <property type="entry name" value="P-loop_NTPase"/>
</dbReference>
<dbReference type="Pfam" id="PF01381">
    <property type="entry name" value="HTH_3"/>
    <property type="match status" value="1"/>
</dbReference>
<gene>
    <name evidence="13 19" type="primary">uvrB</name>
    <name evidence="19" type="ORF">ACFP81_04835</name>
</gene>
<feature type="domain" description="UVR" evidence="15">
    <location>
        <begin position="1142"/>
        <end position="1177"/>
    </location>
</feature>
<dbReference type="CDD" id="cd00093">
    <property type="entry name" value="HTH_XRE"/>
    <property type="match status" value="1"/>
</dbReference>
<dbReference type="InterPro" id="IPR001650">
    <property type="entry name" value="Helicase_C-like"/>
</dbReference>
<feature type="domain" description="Helicase C-terminal" evidence="18">
    <location>
        <begin position="954"/>
        <end position="1120"/>
    </location>
</feature>
<keyword evidence="5 13" id="KW-0228">DNA excision</keyword>
<dbReference type="CDD" id="cd00081">
    <property type="entry name" value="Hint"/>
    <property type="match status" value="1"/>
</dbReference>
<dbReference type="Gene3D" id="3.40.50.300">
    <property type="entry name" value="P-loop containing nucleotide triphosphate hydrolases"/>
    <property type="match status" value="4"/>
</dbReference>
<dbReference type="NCBIfam" id="TIGR01443">
    <property type="entry name" value="intein_Cterm"/>
    <property type="match status" value="1"/>
</dbReference>
<dbReference type="Pfam" id="PF14528">
    <property type="entry name" value="LAGLIDADG_3"/>
    <property type="match status" value="1"/>
</dbReference>
<evidence type="ECO:0000256" key="5">
    <source>
        <dbReference type="ARBA" id="ARBA00022769"/>
    </source>
</evidence>
<dbReference type="Gene3D" id="2.170.16.10">
    <property type="entry name" value="Hedgehog/Intein (Hint) domain"/>
    <property type="match status" value="1"/>
</dbReference>
<dbReference type="GO" id="GO:0016787">
    <property type="term" value="F:hydrolase activity"/>
    <property type="evidence" value="ECO:0007669"/>
    <property type="project" value="UniProtKB-KW"/>
</dbReference>
<evidence type="ECO:0000256" key="4">
    <source>
        <dbReference type="ARBA" id="ARBA00022763"/>
    </source>
</evidence>
<dbReference type="InterPro" id="IPR027434">
    <property type="entry name" value="Homing_endonucl"/>
</dbReference>
<dbReference type="InterPro" id="IPR024759">
    <property type="entry name" value="UvrB_YAD/RRR_dom"/>
</dbReference>
<evidence type="ECO:0000259" key="16">
    <source>
        <dbReference type="PROSITE" id="PS50819"/>
    </source>
</evidence>
<comment type="similarity">
    <text evidence="1 13 14">Belongs to the UvrB family.</text>
</comment>
<dbReference type="NCBIfam" id="NF003673">
    <property type="entry name" value="PRK05298.1"/>
    <property type="match status" value="1"/>
</dbReference>
<comment type="subunit">
    <text evidence="11 13 14">Forms a heterotetramer with UvrA during the search for lesions. Interacts with UvrC in an incision complex.</text>
</comment>
<keyword evidence="9" id="KW-0651">Protein splicing</keyword>
<dbReference type="InterPro" id="IPR004807">
    <property type="entry name" value="UvrB"/>
</dbReference>
<dbReference type="Gene3D" id="4.10.860.10">
    <property type="entry name" value="UVR domain"/>
    <property type="match status" value="1"/>
</dbReference>
<keyword evidence="8 13" id="KW-0267">Excision nuclease</keyword>
<evidence type="ECO:0000313" key="19">
    <source>
        <dbReference type="EMBL" id="MFC6591403.1"/>
    </source>
</evidence>
<keyword evidence="20" id="KW-1185">Reference proteome</keyword>
<dbReference type="InterPro" id="IPR014001">
    <property type="entry name" value="Helicase_ATP-bd"/>
</dbReference>
<comment type="caution">
    <text evidence="19">The sequence shown here is derived from an EMBL/GenBank/DDBJ whole genome shotgun (WGS) entry which is preliminary data.</text>
</comment>
<dbReference type="Pfam" id="PF02151">
    <property type="entry name" value="UVR"/>
    <property type="match status" value="1"/>
</dbReference>
<dbReference type="PROSITE" id="PS50819">
    <property type="entry name" value="INTEIN_ENDONUCLEASE"/>
    <property type="match status" value="1"/>
</dbReference>
<dbReference type="HAMAP" id="MF_00204">
    <property type="entry name" value="UvrB"/>
    <property type="match status" value="1"/>
</dbReference>
<dbReference type="InterPro" id="IPR041471">
    <property type="entry name" value="UvrB_inter"/>
</dbReference>
<dbReference type="NCBIfam" id="TIGR00631">
    <property type="entry name" value="uvrb"/>
    <property type="match status" value="1"/>
</dbReference>
<dbReference type="SMART" id="SM00490">
    <property type="entry name" value="HELICc"/>
    <property type="match status" value="1"/>
</dbReference>
<evidence type="ECO:0000259" key="15">
    <source>
        <dbReference type="PROSITE" id="PS50151"/>
    </source>
</evidence>
<comment type="domain">
    <text evidence="13">The beta-hairpin motif is involved in DNA binding.</text>
</comment>
<keyword evidence="13 14" id="KW-0742">SOS response</keyword>
<dbReference type="SMART" id="SM00487">
    <property type="entry name" value="DEXDc"/>
    <property type="match status" value="1"/>
</dbReference>
<dbReference type="InterPro" id="IPR030934">
    <property type="entry name" value="Intein_C"/>
</dbReference>
<evidence type="ECO:0000256" key="1">
    <source>
        <dbReference type="ARBA" id="ARBA00008533"/>
    </source>
</evidence>
<proteinExistence type="inferred from homology"/>
<dbReference type="Proteomes" id="UP001596297">
    <property type="component" value="Unassembled WGS sequence"/>
</dbReference>
<dbReference type="Gene3D" id="1.10.260.40">
    <property type="entry name" value="lambda repressor-like DNA-binding domains"/>
    <property type="match status" value="1"/>
</dbReference>
<sequence>MSKDRPLVIKSDFQPSGDQPTAIATIVDGLESGLRFQTLLGATGTGKSVAWHEPVTVELGGQVWRGPIGELLDGIFGPTQHADSDEIAPPQPMRVLAWNAETGETAWRTVTALTRHGAPDTLHKLTTACGRDVTVTADHSVWVLRDGALHLIHGDAVRAGDALPIPRKVTQPSGTLTHLDTLQLLEGSGFHVAAPYEAEWDGEWRDLLGRHHAKQQAYGKMHALRTGKRGGGLTVEAAREAVGSGLAVAERLTVSARRAALPAQMPLTPALALLLGQYVAEGHSAERFSLISVRDPEVQAHVTRSLEELDAPYFQRQDGDFVLGARVWHELLSRLMGKKAGDKHLPENFAALPNDFLAGMLRAYFEGDGGVEKNAVTAVTLSHRLAGELAEALLRFGVWARLREVQRLKPDGTRGTYHKLTISGAENLHHFAAHVGFLSRRKREALAKVVTEAGAGNINVDLVPGVGPRLLAERERVGLSQRQVAEAAGCTRTMVSAIECGIRAPSAALFRKLCAAIGIEDAAFMGLAEVHWSPIVSAEKVAPQTPFVYDFSVDGFETFLTGRGGLFVHNTYSVAKIIEATQRPALIMAPNKVLTAQLAAEFREFFPDNAVEFFISYYDYYQPEAYVPGKDLFIEKDAAINQEIERLRHSTTRSLLTRRDVIVVASVSAIYGLGDPAEYTALNLVVKVGEAVGRETIIERLVGMQYERNDIELLPGRFRVKGEMVEVWAAYDEQPTRIELWGDDVERISLVNPLTGDRITDMDGAVVYPAKHYVSGAGNIEKAIGGIEKELEERLEYFMSTGKLLEAQRLKERTLYDLEMLRVLGHCSGIENYSRHIDGRRPGETPYTMLDYFPDDFITFIDESHVTVSQIGGMANGDRARKQTLVDHGFRLPSAMDNRPLNLDEFWAKTGQVVFVSATPGPFERDHSDQIADQIIRPTGLVDPPVTVRPIQGQVDDLLGRVRERAAVGERTLVTTLTKRMAEDLTEYLLEKGVRARYMHSDIDSVERQVIIRDLRLGHYDVLVGINLLREGLDLPEVSLVAILDADKPGFLRSERSLIQTIGRAARNVNGEVVLYGDNVTPAMQFAMDETARRREKQLAYNAEHGITPRTVVKSVRDVIRGEEVEGEISSENVGDDREALTNQLTELELSMWQASEDLDFELAASLRDQIRAIEAKLQGKEFKQATIPGQKVRRKGRR</sequence>
<protein>
    <recommendedName>
        <fullName evidence="12 13">UvrABC system protein B</fullName>
        <shortName evidence="13">Protein UvrB</shortName>
    </recommendedName>
    <alternativeName>
        <fullName evidence="13">Excinuclease ABC subunit B</fullName>
    </alternativeName>
</protein>
<evidence type="ECO:0000256" key="9">
    <source>
        <dbReference type="ARBA" id="ARBA00023000"/>
    </source>
</evidence>
<keyword evidence="19" id="KW-0378">Hydrolase</keyword>
<dbReference type="InterPro" id="IPR004860">
    <property type="entry name" value="LAGLIDADG_dom"/>
</dbReference>
<dbReference type="PROSITE" id="PS50943">
    <property type="entry name" value="HTH_CROC1"/>
    <property type="match status" value="1"/>
</dbReference>
<dbReference type="InterPro" id="IPR006141">
    <property type="entry name" value="Intein_N"/>
</dbReference>
<accession>A0ABW1YB12</accession>
<reference evidence="20" key="1">
    <citation type="journal article" date="2019" name="Int. J. Syst. Evol. Microbiol.">
        <title>The Global Catalogue of Microorganisms (GCM) 10K type strain sequencing project: providing services to taxonomists for standard genome sequencing and annotation.</title>
        <authorList>
            <consortium name="The Broad Institute Genomics Platform"/>
            <consortium name="The Broad Institute Genome Sequencing Center for Infectious Disease"/>
            <person name="Wu L."/>
            <person name="Ma J."/>
        </authorList>
    </citation>
    <scope>NUCLEOTIDE SEQUENCE [LARGE SCALE GENOMIC DNA]</scope>
    <source>
        <strain evidence="20">CGMCC 1.15772</strain>
    </source>
</reference>
<dbReference type="SUPFAM" id="SSF47413">
    <property type="entry name" value="lambda repressor-like DNA-binding domains"/>
    <property type="match status" value="1"/>
</dbReference>
<evidence type="ECO:0000313" key="20">
    <source>
        <dbReference type="Proteomes" id="UP001596297"/>
    </source>
</evidence>
<evidence type="ECO:0000256" key="13">
    <source>
        <dbReference type="HAMAP-Rule" id="MF_00204"/>
    </source>
</evidence>
<dbReference type="InterPro" id="IPR006142">
    <property type="entry name" value="INTEIN"/>
</dbReference>
<dbReference type="CDD" id="cd17916">
    <property type="entry name" value="DEXHc_UvrB"/>
    <property type="match status" value="1"/>
</dbReference>
<dbReference type="SUPFAM" id="SSF46600">
    <property type="entry name" value="C-terminal UvrC-binding domain of UvrB"/>
    <property type="match status" value="1"/>
</dbReference>
<comment type="subcellular location">
    <subcellularLocation>
        <location evidence="13 14">Cytoplasm</location>
    </subcellularLocation>
</comment>
<dbReference type="InterPro" id="IPR003587">
    <property type="entry name" value="Hint_dom_N"/>
</dbReference>
<evidence type="ECO:0000256" key="14">
    <source>
        <dbReference type="RuleBase" id="RU003587"/>
    </source>
</evidence>
<dbReference type="CDD" id="cd18790">
    <property type="entry name" value="SF2_C_UvrB"/>
    <property type="match status" value="1"/>
</dbReference>
<dbReference type="PANTHER" id="PTHR24029">
    <property type="entry name" value="UVRABC SYSTEM PROTEIN B"/>
    <property type="match status" value="1"/>
</dbReference>
<dbReference type="SUPFAM" id="SSF55608">
    <property type="entry name" value="Homing endonucleases"/>
    <property type="match status" value="1"/>
</dbReference>
<dbReference type="InterPro" id="IPR001943">
    <property type="entry name" value="UVR_dom"/>
</dbReference>
<keyword evidence="3 13" id="KW-0547">Nucleotide-binding</keyword>
<organism evidence="19 20">
    <name type="scientific">Deinococcus lacus</name>
    <dbReference type="NCBI Taxonomy" id="392561"/>
    <lineage>
        <taxon>Bacteria</taxon>
        <taxon>Thermotogati</taxon>
        <taxon>Deinococcota</taxon>
        <taxon>Deinococci</taxon>
        <taxon>Deinococcales</taxon>
        <taxon>Deinococcaceae</taxon>
        <taxon>Deinococcus</taxon>
    </lineage>
</organism>
<dbReference type="SMART" id="SM00530">
    <property type="entry name" value="HTH_XRE"/>
    <property type="match status" value="1"/>
</dbReference>
<evidence type="ECO:0000256" key="12">
    <source>
        <dbReference type="ARBA" id="ARBA00029504"/>
    </source>
</evidence>
<dbReference type="InterPro" id="IPR036844">
    <property type="entry name" value="Hint_dom_sf"/>
</dbReference>
<evidence type="ECO:0000256" key="2">
    <source>
        <dbReference type="ARBA" id="ARBA00022490"/>
    </source>
</evidence>
<dbReference type="EMBL" id="JBHSWD010000001">
    <property type="protein sequence ID" value="MFC6591403.1"/>
    <property type="molecule type" value="Genomic_DNA"/>
</dbReference>
<feature type="domain" description="DOD-type homing endonuclease" evidence="16">
    <location>
        <begin position="274"/>
        <end position="398"/>
    </location>
</feature>
<evidence type="ECO:0000259" key="18">
    <source>
        <dbReference type="PROSITE" id="PS51194"/>
    </source>
</evidence>
<feature type="domain" description="HTH cro/C1-type" evidence="17">
    <location>
        <begin position="470"/>
        <end position="524"/>
    </location>
</feature>
<dbReference type="SMART" id="SM00306">
    <property type="entry name" value="HintN"/>
    <property type="match status" value="1"/>
</dbReference>
<keyword evidence="2 13" id="KW-0963">Cytoplasm</keyword>
<dbReference type="InterPro" id="IPR010982">
    <property type="entry name" value="Lambda_DNA-bd_dom_sf"/>
</dbReference>
<dbReference type="PANTHER" id="PTHR24029:SF0">
    <property type="entry name" value="UVRABC SYSTEM PROTEIN B"/>
    <property type="match status" value="1"/>
</dbReference>
<dbReference type="PRINTS" id="PR00379">
    <property type="entry name" value="INTEIN"/>
</dbReference>
<evidence type="ECO:0000256" key="3">
    <source>
        <dbReference type="ARBA" id="ARBA00022741"/>
    </source>
</evidence>
<dbReference type="SUPFAM" id="SSF51294">
    <property type="entry name" value="Hedgehog/intein (Hint) domain"/>
    <property type="match status" value="1"/>
</dbReference>
<dbReference type="Pfam" id="PF14890">
    <property type="entry name" value="Intein_splicing"/>
    <property type="match status" value="1"/>
</dbReference>
<keyword evidence="4 13" id="KW-0227">DNA damage</keyword>
<dbReference type="PROSITE" id="PS51194">
    <property type="entry name" value="HELICASE_CTER"/>
    <property type="match status" value="1"/>
</dbReference>
<comment type="function">
    <text evidence="13">The UvrABC repair system catalyzes the recognition and processing of DNA lesions. A damage recognition complex composed of 2 UvrA and 2 UvrB subunits scans DNA for abnormalities. Upon binding of the UvrA(2)B(2) complex to a putative damaged site, the DNA wraps around one UvrB monomer. DNA wrap is dependent on ATP binding by UvrB and probably causes local melting of the DNA helix, facilitating insertion of UvrB beta-hairpin between the DNA strands. Then UvrB probes one DNA strand for the presence of a lesion. If a lesion is found the UvrA subunits dissociate and the UvrB-DNA preincision complex is formed. This complex is subsequently bound by UvrC and the second UvrB is released. If no lesion is found, the DNA wraps around the other UvrB subunit that will check the other stand for damage.</text>
</comment>
<evidence type="ECO:0000256" key="8">
    <source>
        <dbReference type="ARBA" id="ARBA00022881"/>
    </source>
</evidence>
<dbReference type="Pfam" id="PF12344">
    <property type="entry name" value="UvrB"/>
    <property type="match status" value="1"/>
</dbReference>
<dbReference type="PROSITE" id="PS50818">
    <property type="entry name" value="INTEIN_C_TER"/>
    <property type="match status" value="1"/>
</dbReference>
<comment type="caution">
    <text evidence="13">Lacks conserved residue(s) required for the propagation of feature annotation.</text>
</comment>
<dbReference type="InterPro" id="IPR001387">
    <property type="entry name" value="Cro/C1-type_HTH"/>
</dbReference>
<evidence type="ECO:0000256" key="10">
    <source>
        <dbReference type="ARBA" id="ARBA00023204"/>
    </source>
</evidence>
<dbReference type="Gene3D" id="3.10.28.10">
    <property type="entry name" value="Homing endonucleases"/>
    <property type="match status" value="1"/>
</dbReference>
<dbReference type="RefSeq" id="WP_380082404.1">
    <property type="nucleotide sequence ID" value="NZ_JBHSWD010000001.1"/>
</dbReference>
<dbReference type="InterPro" id="IPR004042">
    <property type="entry name" value="Intein_endonuc_central"/>
</dbReference>
<evidence type="ECO:0000256" key="11">
    <source>
        <dbReference type="ARBA" id="ARBA00026033"/>
    </source>
</evidence>
<keyword evidence="7 13" id="KW-0067">ATP-binding</keyword>
<dbReference type="PROSITE" id="PS50151">
    <property type="entry name" value="UVR"/>
    <property type="match status" value="1"/>
</dbReference>
<dbReference type="SUPFAM" id="SSF52540">
    <property type="entry name" value="P-loop containing nucleoside triphosphate hydrolases"/>
    <property type="match status" value="3"/>
</dbReference>
<evidence type="ECO:0000256" key="6">
    <source>
        <dbReference type="ARBA" id="ARBA00022813"/>
    </source>
</evidence>
<dbReference type="Pfam" id="PF17757">
    <property type="entry name" value="UvrB_inter"/>
    <property type="match status" value="1"/>
</dbReference>
<dbReference type="Pfam" id="PF00271">
    <property type="entry name" value="Helicase_C"/>
    <property type="match status" value="1"/>
</dbReference>
<evidence type="ECO:0000259" key="17">
    <source>
        <dbReference type="PROSITE" id="PS50943"/>
    </source>
</evidence>
<keyword evidence="6" id="KW-0068">Autocatalytic cleavage</keyword>
<keyword evidence="10 13" id="KW-0234">DNA repair</keyword>
<evidence type="ECO:0000256" key="7">
    <source>
        <dbReference type="ARBA" id="ARBA00022840"/>
    </source>
</evidence>
<dbReference type="PROSITE" id="PS50817">
    <property type="entry name" value="INTEIN_N_TER"/>
    <property type="match status" value="1"/>
</dbReference>